<dbReference type="Pfam" id="PF00447">
    <property type="entry name" value="HSF_DNA-bind"/>
    <property type="match status" value="1"/>
</dbReference>
<dbReference type="SMART" id="SM00415">
    <property type="entry name" value="HSF"/>
    <property type="match status" value="1"/>
</dbReference>
<evidence type="ECO:0000256" key="2">
    <source>
        <dbReference type="ARBA" id="ARBA00023125"/>
    </source>
</evidence>
<dbReference type="PANTHER" id="PTHR10015:SF206">
    <property type="entry name" value="HSF-TYPE DNA-BINDING DOMAIN-CONTAINING PROTEIN"/>
    <property type="match status" value="1"/>
</dbReference>
<protein>
    <recommendedName>
        <fullName evidence="6">HSF-type DNA-binding domain-containing protein</fullName>
    </recommendedName>
</protein>
<dbReference type="InterPro" id="IPR036388">
    <property type="entry name" value="WH-like_DNA-bd_sf"/>
</dbReference>
<dbReference type="EMBL" id="HBKQ01053435">
    <property type="protein sequence ID" value="CAE2279490.1"/>
    <property type="molecule type" value="Transcribed_RNA"/>
</dbReference>
<dbReference type="PRINTS" id="PR00056">
    <property type="entry name" value="HSFDOMAIN"/>
</dbReference>
<accession>A0A7S4K047</accession>
<proteinExistence type="inferred from homology"/>
<dbReference type="PANTHER" id="PTHR10015">
    <property type="entry name" value="HEAT SHOCK TRANSCRIPTION FACTOR"/>
    <property type="match status" value="1"/>
</dbReference>
<dbReference type="GO" id="GO:0043565">
    <property type="term" value="F:sequence-specific DNA binding"/>
    <property type="evidence" value="ECO:0007669"/>
    <property type="project" value="InterPro"/>
</dbReference>
<dbReference type="Gene3D" id="1.10.10.10">
    <property type="entry name" value="Winged helix-like DNA-binding domain superfamily/Winged helix DNA-binding domain"/>
    <property type="match status" value="1"/>
</dbReference>
<sequence>MMVPKSIPYMAAASAPVPDRVSSNVPGTKPPPAPKAHKKKKSTKGKTGPDCPIFLRKTYHMIDTCDPAIASWSEEGDTFVVKDTEKFASDIIPQFFKHNNFSSFVRQLNFYGFRKIKSDAIKLNPVLEELDAKHWRFRHDKFLRGRPDLLKEIRKASQTNPEKEEVDTLKKEVKDLRSQLSHMSGDINRLTSLVENMMVNQGEACPVDDGSKKRKKGSLSSASSAPEQIHSASALHVLGVPIDPTIATDEDLLMEDLTTIPQYTPGSTRPTQPPGTMQHTSSVSSDQAFVDGLFSDYMGDVEELLNIEEAPPTVPAKEEKNDDESLDPELAKKLHNTLTALPKTMQELFVERLVAAVADPESFQDQVEAVSALAIAAAQETQRRMVRSDSTPVSPESRGGQTSGEEPPAVAVPLAAATLGAFLAQYAHSVKGQNCNSDKRPSVVPLDG</sequence>
<comment type="subcellular location">
    <subcellularLocation>
        <location evidence="1">Nucleus</location>
    </subcellularLocation>
</comment>
<evidence type="ECO:0000256" key="1">
    <source>
        <dbReference type="ARBA" id="ARBA00004123"/>
    </source>
</evidence>
<dbReference type="GO" id="GO:0003700">
    <property type="term" value="F:DNA-binding transcription factor activity"/>
    <property type="evidence" value="ECO:0007669"/>
    <property type="project" value="InterPro"/>
</dbReference>
<name>A0A7S4K047_9STRA</name>
<reference evidence="7" key="1">
    <citation type="submission" date="2021-01" db="EMBL/GenBank/DDBJ databases">
        <authorList>
            <person name="Corre E."/>
            <person name="Pelletier E."/>
            <person name="Niang G."/>
            <person name="Scheremetjew M."/>
            <person name="Finn R."/>
            <person name="Kale V."/>
            <person name="Holt S."/>
            <person name="Cochrane G."/>
            <person name="Meng A."/>
            <person name="Brown T."/>
            <person name="Cohen L."/>
        </authorList>
    </citation>
    <scope>NUCLEOTIDE SEQUENCE</scope>
    <source>
        <strain evidence="7">Isolate 1302-5</strain>
    </source>
</reference>
<dbReference type="InterPro" id="IPR000232">
    <property type="entry name" value="HSF_DNA-bd"/>
</dbReference>
<comment type="similarity">
    <text evidence="4">Belongs to the HSF family.</text>
</comment>
<organism evidence="7">
    <name type="scientific">Odontella aurita</name>
    <dbReference type="NCBI Taxonomy" id="265563"/>
    <lineage>
        <taxon>Eukaryota</taxon>
        <taxon>Sar</taxon>
        <taxon>Stramenopiles</taxon>
        <taxon>Ochrophyta</taxon>
        <taxon>Bacillariophyta</taxon>
        <taxon>Mediophyceae</taxon>
        <taxon>Biddulphiophycidae</taxon>
        <taxon>Eupodiscales</taxon>
        <taxon>Odontellaceae</taxon>
        <taxon>Odontella</taxon>
    </lineage>
</organism>
<feature type="domain" description="HSF-type DNA-binding" evidence="6">
    <location>
        <begin position="50"/>
        <end position="156"/>
    </location>
</feature>
<feature type="region of interest" description="Disordered" evidence="5">
    <location>
        <begin position="14"/>
        <end position="48"/>
    </location>
</feature>
<feature type="region of interest" description="Disordered" evidence="5">
    <location>
        <begin position="203"/>
        <end position="227"/>
    </location>
</feature>
<gene>
    <name evidence="7" type="ORF">OAUR00152_LOCUS36798</name>
</gene>
<dbReference type="FunFam" id="1.10.10.10:FF:000589">
    <property type="entry name" value="HSF-type DNA-binding, putative"/>
    <property type="match status" value="1"/>
</dbReference>
<keyword evidence="2" id="KW-0238">DNA-binding</keyword>
<evidence type="ECO:0000256" key="3">
    <source>
        <dbReference type="ARBA" id="ARBA00023242"/>
    </source>
</evidence>
<evidence type="ECO:0000259" key="6">
    <source>
        <dbReference type="SMART" id="SM00415"/>
    </source>
</evidence>
<feature type="compositionally biased region" description="Basic residues" evidence="5">
    <location>
        <begin position="35"/>
        <end position="44"/>
    </location>
</feature>
<dbReference type="GO" id="GO:0005634">
    <property type="term" value="C:nucleus"/>
    <property type="evidence" value="ECO:0007669"/>
    <property type="project" value="UniProtKB-SubCell"/>
</dbReference>
<dbReference type="InterPro" id="IPR036390">
    <property type="entry name" value="WH_DNA-bd_sf"/>
</dbReference>
<dbReference type="AlphaFoldDB" id="A0A7S4K047"/>
<evidence type="ECO:0000256" key="5">
    <source>
        <dbReference type="SAM" id="MobiDB-lite"/>
    </source>
</evidence>
<evidence type="ECO:0000313" key="7">
    <source>
        <dbReference type="EMBL" id="CAE2279490.1"/>
    </source>
</evidence>
<feature type="region of interest" description="Disordered" evidence="5">
    <location>
        <begin position="381"/>
        <end position="411"/>
    </location>
</feature>
<dbReference type="SUPFAM" id="SSF46785">
    <property type="entry name" value="Winged helix' DNA-binding domain"/>
    <property type="match status" value="1"/>
</dbReference>
<feature type="region of interest" description="Disordered" evidence="5">
    <location>
        <begin position="260"/>
        <end position="284"/>
    </location>
</feature>
<keyword evidence="3" id="KW-0539">Nucleus</keyword>
<evidence type="ECO:0000256" key="4">
    <source>
        <dbReference type="RuleBase" id="RU004020"/>
    </source>
</evidence>